<proteinExistence type="predicted"/>
<organism evidence="1 2">
    <name type="scientific">Apiospora arundinis</name>
    <dbReference type="NCBI Taxonomy" id="335852"/>
    <lineage>
        <taxon>Eukaryota</taxon>
        <taxon>Fungi</taxon>
        <taxon>Dikarya</taxon>
        <taxon>Ascomycota</taxon>
        <taxon>Pezizomycotina</taxon>
        <taxon>Sordariomycetes</taxon>
        <taxon>Xylariomycetidae</taxon>
        <taxon>Amphisphaeriales</taxon>
        <taxon>Apiosporaceae</taxon>
        <taxon>Apiospora</taxon>
    </lineage>
</organism>
<comment type="caution">
    <text evidence="1">The sequence shown here is derived from an EMBL/GenBank/DDBJ whole genome shotgun (WGS) entry which is preliminary data.</text>
</comment>
<dbReference type="EMBL" id="JAPCWZ010000006">
    <property type="protein sequence ID" value="KAK8859627.1"/>
    <property type="molecule type" value="Genomic_DNA"/>
</dbReference>
<dbReference type="Proteomes" id="UP001390339">
    <property type="component" value="Unassembled WGS sequence"/>
</dbReference>
<reference evidence="1 2" key="1">
    <citation type="journal article" date="2024" name="IMA Fungus">
        <title>Apiospora arundinis, a panoply of carbohydrate-active enzymes and secondary metabolites.</title>
        <authorList>
            <person name="Sorensen T."/>
            <person name="Petersen C."/>
            <person name="Muurmann A.T."/>
            <person name="Christiansen J.V."/>
            <person name="Brundto M.L."/>
            <person name="Overgaard C.K."/>
            <person name="Boysen A.T."/>
            <person name="Wollenberg R.D."/>
            <person name="Larsen T.O."/>
            <person name="Sorensen J.L."/>
            <person name="Nielsen K.L."/>
            <person name="Sondergaard T.E."/>
        </authorList>
    </citation>
    <scope>NUCLEOTIDE SEQUENCE [LARGE SCALE GENOMIC DNA]</scope>
    <source>
        <strain evidence="1 2">AAU 773</strain>
    </source>
</reference>
<evidence type="ECO:0000313" key="2">
    <source>
        <dbReference type="Proteomes" id="UP001390339"/>
    </source>
</evidence>
<protein>
    <submittedName>
        <fullName evidence="1">Uncharacterized protein</fullName>
    </submittedName>
</protein>
<sequence length="353" mass="40183">MSINLFVTDIDPAGDLLVEIPIAGDPNTVHTYRVCKRTMQRLYPVKNEFFSNAAGDIVKIPTAHPIGIVTIAFKIAHAFFLAAPDTIDEQDFFHLLKFTSKLGITQILRPYAKNWAAAIKLSEVGENGVSSERVFIAWELGDRASFDNMVTHVACASKKRRATDFREHLKSLECFQYIKHIRDQDSVPIIDRLVVDIEATRVEAIQIIYNLIGKTMEALATEGDGTPKGHRICHHHDAQDACEIFLLGSVYQLLFESKLCAENRVKPDRQAQSVHDLIDHIRDIEPQLKNQDLRYFFPKMKHPRCSRWLPLFINLEGTVDEFSVLSLRHFEDYFKEQGKLTGFVVESSVMAID</sequence>
<gene>
    <name evidence="1" type="ORF">PGQ11_010361</name>
</gene>
<name>A0ABR2I9Y7_9PEZI</name>
<evidence type="ECO:0000313" key="1">
    <source>
        <dbReference type="EMBL" id="KAK8859627.1"/>
    </source>
</evidence>
<accession>A0ABR2I9Y7</accession>
<keyword evidence="2" id="KW-1185">Reference proteome</keyword>